<feature type="binding site" evidence="7">
    <location>
        <begin position="293"/>
        <end position="295"/>
    </location>
    <ligand>
        <name>substrate</name>
    </ligand>
</feature>
<evidence type="ECO:0000256" key="2">
    <source>
        <dbReference type="ARBA" id="ARBA00022723"/>
    </source>
</evidence>
<accession>A0A1L4FRK6</accession>
<dbReference type="InterPro" id="IPR032466">
    <property type="entry name" value="Metal_Hydrolase"/>
</dbReference>
<feature type="binding site" evidence="8">
    <location>
        <position position="180"/>
    </location>
    <ligand>
        <name>Zn(2+)</name>
        <dbReference type="ChEBI" id="CHEBI:29105"/>
    </ligand>
</feature>
<dbReference type="PIRSF" id="PIRSF038994">
    <property type="entry name" value="NagA"/>
    <property type="match status" value="1"/>
</dbReference>
<dbReference type="Gene3D" id="3.20.20.140">
    <property type="entry name" value="Metal-dependent hydrolases"/>
    <property type="match status" value="1"/>
</dbReference>
<evidence type="ECO:0000256" key="5">
    <source>
        <dbReference type="PIRNR" id="PIRNR038994"/>
    </source>
</evidence>
<feature type="binding site" evidence="8">
    <location>
        <position position="115"/>
    </location>
    <ligand>
        <name>Zn(2+)</name>
        <dbReference type="ChEBI" id="CHEBI:29105"/>
    </ligand>
</feature>
<dbReference type="InterPro" id="IPR006680">
    <property type="entry name" value="Amidohydro-rel"/>
</dbReference>
<evidence type="ECO:0000256" key="3">
    <source>
        <dbReference type="ARBA" id="ARBA00022801"/>
    </source>
</evidence>
<dbReference type="InterPro" id="IPR011059">
    <property type="entry name" value="Metal-dep_hydrolase_composite"/>
</dbReference>
<dbReference type="Proteomes" id="UP000184322">
    <property type="component" value="Chromosome"/>
</dbReference>
<dbReference type="KEGG" id="mpul:BLA55_00840"/>
<dbReference type="Pfam" id="PF01979">
    <property type="entry name" value="Amidohydro_1"/>
    <property type="match status" value="1"/>
</dbReference>
<evidence type="ECO:0000256" key="1">
    <source>
        <dbReference type="ARBA" id="ARBA00010716"/>
    </source>
</evidence>
<dbReference type="NCBIfam" id="TIGR00221">
    <property type="entry name" value="nagA"/>
    <property type="match status" value="1"/>
</dbReference>
<dbReference type="Gene3D" id="2.30.40.10">
    <property type="entry name" value="Urease, subunit C, domain 1"/>
    <property type="match status" value="1"/>
</dbReference>
<evidence type="ECO:0000313" key="11">
    <source>
        <dbReference type="Proteomes" id="UP000184322"/>
    </source>
</evidence>
<dbReference type="EMBL" id="CP017813">
    <property type="protein sequence ID" value="APJ38232.1"/>
    <property type="molecule type" value="Genomic_DNA"/>
</dbReference>
<dbReference type="SUPFAM" id="SSF51338">
    <property type="entry name" value="Composite domain of metallo-dependent hydrolases"/>
    <property type="match status" value="1"/>
</dbReference>
<keyword evidence="11" id="KW-1185">Reference proteome</keyword>
<feature type="binding site" evidence="8">
    <location>
        <position position="201"/>
    </location>
    <ligand>
        <name>Zn(2+)</name>
        <dbReference type="ChEBI" id="CHEBI:29105"/>
    </ligand>
</feature>
<proteinExistence type="inferred from homology"/>
<evidence type="ECO:0000256" key="8">
    <source>
        <dbReference type="PIRSR" id="PIRSR038994-3"/>
    </source>
</evidence>
<name>A0A1L4FRK6_9BACT</name>
<feature type="binding site" evidence="7">
    <location>
        <position position="212"/>
    </location>
    <ligand>
        <name>substrate</name>
    </ligand>
</feature>
<dbReference type="SUPFAM" id="SSF51556">
    <property type="entry name" value="Metallo-dependent hydrolases"/>
    <property type="match status" value="1"/>
</dbReference>
<gene>
    <name evidence="10" type="ORF">BLA55_00840</name>
</gene>
<keyword evidence="4 5" id="KW-0119">Carbohydrate metabolism</keyword>
<dbReference type="GO" id="GO:0006046">
    <property type="term" value="P:N-acetylglucosamine catabolic process"/>
    <property type="evidence" value="ECO:0007669"/>
    <property type="project" value="TreeGrafter"/>
</dbReference>
<dbReference type="PANTHER" id="PTHR11113">
    <property type="entry name" value="N-ACETYLGLUCOSAMINE-6-PHOSPHATE DEACETYLASE"/>
    <property type="match status" value="1"/>
</dbReference>
<dbReference type="PANTHER" id="PTHR11113:SF14">
    <property type="entry name" value="N-ACETYLGLUCOSAMINE-6-PHOSPHATE DEACETYLASE"/>
    <property type="match status" value="1"/>
</dbReference>
<dbReference type="GO" id="GO:0008448">
    <property type="term" value="F:N-acetylglucosamine-6-phosphate deacetylase activity"/>
    <property type="evidence" value="ECO:0007669"/>
    <property type="project" value="InterPro"/>
</dbReference>
<evidence type="ECO:0000256" key="4">
    <source>
        <dbReference type="ARBA" id="ARBA00023277"/>
    </source>
</evidence>
<evidence type="ECO:0000313" key="10">
    <source>
        <dbReference type="EMBL" id="APJ38232.1"/>
    </source>
</evidence>
<evidence type="ECO:0000259" key="9">
    <source>
        <dbReference type="Pfam" id="PF01979"/>
    </source>
</evidence>
<feature type="binding site" evidence="7">
    <location>
        <begin position="204"/>
        <end position="205"/>
    </location>
    <ligand>
        <name>substrate</name>
    </ligand>
</feature>
<sequence length="365" mass="39951">MTIKDVKIINFDNIIECADVVIKDKKIAQIIPSNNQSTKILIPGFFDTHIHGFVGHDVMDSAEAVQKISLALAKTGVTSFYPTAMTNTWSKIIESFQTISSTEVQGAKIQGIHIEGPFLKLEKKGAHDPKLLLDANRANLTELIEAGNGKFRKISIDPLCIDHDNIQFLIQNNVEVSIGHSNAEFKVANEAFKSGATNTCHLWNAMSGVDSRRPGIAQAALMNNQVFSELICDFYHVNPETVKFTIQNKGTDKVVMISDAIKPAYGSDGLSVSGGIPVEKHGIAITLAGTNTIAGSGISLYDSFKNLIKIGYTIQEAVQMCSYNPAVASKVEQIGYIKENYYADFVLLDQNLNIEHVYVNGKEIQ</sequence>
<protein>
    <submittedName>
        <fullName evidence="10">N-acetylglucosamine-6-phosphate deacetylase</fullName>
    </submittedName>
</protein>
<comment type="cofactor">
    <cofactor evidence="8">
        <name>a divalent metal cation</name>
        <dbReference type="ChEBI" id="CHEBI:60240"/>
    </cofactor>
    <text evidence="8">Binds 1 divalent metal cation per subunit.</text>
</comment>
<keyword evidence="3 5" id="KW-0378">Hydrolase</keyword>
<dbReference type="RefSeq" id="WP_073372236.1">
    <property type="nucleotide sequence ID" value="NZ_CP017813.1"/>
</dbReference>
<feature type="binding site" evidence="7">
    <location>
        <position position="126"/>
    </location>
    <ligand>
        <name>substrate</name>
    </ligand>
</feature>
<organism evidence="10 11">
    <name type="scientific">Mycoplasmopsis pullorum</name>
    <dbReference type="NCBI Taxonomy" id="48003"/>
    <lineage>
        <taxon>Bacteria</taxon>
        <taxon>Bacillati</taxon>
        <taxon>Mycoplasmatota</taxon>
        <taxon>Mycoplasmoidales</taxon>
        <taxon>Metamycoplasmataceae</taxon>
        <taxon>Mycoplasmopsis</taxon>
    </lineage>
</organism>
<feature type="active site" description="Proton donor/acceptor" evidence="6">
    <location>
        <position position="259"/>
    </location>
</feature>
<comment type="similarity">
    <text evidence="1 5">Belongs to the metallo-dependent hydrolases superfamily. NagA family.</text>
</comment>
<dbReference type="STRING" id="48003.BLA55_00840"/>
<evidence type="ECO:0000256" key="6">
    <source>
        <dbReference type="PIRSR" id="PIRSR038994-1"/>
    </source>
</evidence>
<keyword evidence="2 8" id="KW-0479">Metal-binding</keyword>
<dbReference type="InterPro" id="IPR003764">
    <property type="entry name" value="GlcNAc_6-P_deAcase"/>
</dbReference>
<evidence type="ECO:0000256" key="7">
    <source>
        <dbReference type="PIRSR" id="PIRSR038994-2"/>
    </source>
</evidence>
<dbReference type="GO" id="GO:0046872">
    <property type="term" value="F:metal ion binding"/>
    <property type="evidence" value="ECO:0007669"/>
    <property type="project" value="UniProtKB-KW"/>
</dbReference>
<reference evidence="11" key="1">
    <citation type="submission" date="2016-10" db="EMBL/GenBank/DDBJ databases">
        <authorList>
            <person name="Beylefeld A."/>
            <person name="Abolnik C."/>
        </authorList>
    </citation>
    <scope>NUCLEOTIDE SEQUENCE [LARGE SCALE GENOMIC DNA]</scope>
    <source>
        <strain evidence="11">B359_6</strain>
    </source>
</reference>
<feature type="domain" description="Amidohydrolase-related" evidence="9">
    <location>
        <begin position="40"/>
        <end position="363"/>
    </location>
</feature>
<feature type="binding site" evidence="7">
    <location>
        <position position="236"/>
    </location>
    <ligand>
        <name>substrate</name>
    </ligand>
</feature>
<dbReference type="AlphaFoldDB" id="A0A1L4FRK6"/>